<dbReference type="RefSeq" id="WP_048707264.1">
    <property type="nucleotide sequence ID" value="NZ_JASOGD010000027.1"/>
</dbReference>
<name>A0AAW6Y161_STRAG</name>
<dbReference type="Proteomes" id="UP001230629">
    <property type="component" value="Unassembled WGS sequence"/>
</dbReference>
<comment type="caution">
    <text evidence="1">The sequence shown here is derived from an EMBL/GenBank/DDBJ whole genome shotgun (WGS) entry which is preliminary data.</text>
</comment>
<accession>A0AAW6Y161</accession>
<evidence type="ECO:0008006" key="3">
    <source>
        <dbReference type="Google" id="ProtNLM"/>
    </source>
</evidence>
<gene>
    <name evidence="1" type="ORF">QP229_10450</name>
</gene>
<proteinExistence type="predicted"/>
<reference evidence="1" key="1">
    <citation type="submission" date="2023-05" db="EMBL/GenBank/DDBJ databases">
        <title>Cataloging the Phylogenetic Diversity of Human Bladder Bacteria.</title>
        <authorList>
            <person name="Du J."/>
        </authorList>
    </citation>
    <scope>NUCLEOTIDE SEQUENCE</scope>
    <source>
        <strain evidence="1">UMB8703</strain>
    </source>
</reference>
<dbReference type="AlphaFoldDB" id="A0AAW6Y161"/>
<sequence length="122" mass="14003">MKKQYLQQARINLTEIARPAVVAEYVDYIKMCLEDGETLEEIKEGLPHVSTADAEDAAWDAIKKYLCATGTLEEYWRALAQCKDKGDNKLANIYYMWNAGKQARDMWYNAPLEALEQVQKGH</sequence>
<evidence type="ECO:0000313" key="2">
    <source>
        <dbReference type="Proteomes" id="UP001230629"/>
    </source>
</evidence>
<evidence type="ECO:0000313" key="1">
    <source>
        <dbReference type="EMBL" id="MDK6900366.1"/>
    </source>
</evidence>
<organism evidence="1 2">
    <name type="scientific">Streptococcus agalactiae</name>
    <dbReference type="NCBI Taxonomy" id="1311"/>
    <lineage>
        <taxon>Bacteria</taxon>
        <taxon>Bacillati</taxon>
        <taxon>Bacillota</taxon>
        <taxon>Bacilli</taxon>
        <taxon>Lactobacillales</taxon>
        <taxon>Streptococcaceae</taxon>
        <taxon>Streptococcus</taxon>
    </lineage>
</organism>
<dbReference type="EMBL" id="JASOIH010000029">
    <property type="protein sequence ID" value="MDK6900366.1"/>
    <property type="molecule type" value="Genomic_DNA"/>
</dbReference>
<protein>
    <recommendedName>
        <fullName evidence="3">Phage protein</fullName>
    </recommendedName>
</protein>